<organism evidence="3 4">
    <name type="scientific">Petrachloros mirabilis ULC683</name>
    <dbReference type="NCBI Taxonomy" id="2781853"/>
    <lineage>
        <taxon>Bacteria</taxon>
        <taxon>Bacillati</taxon>
        <taxon>Cyanobacteriota</taxon>
        <taxon>Cyanophyceae</taxon>
        <taxon>Synechococcales</taxon>
        <taxon>Petrachlorosaceae</taxon>
        <taxon>Petrachloros</taxon>
        <taxon>Petrachloros mirabilis</taxon>
    </lineage>
</organism>
<comment type="caution">
    <text evidence="3">The sequence shown here is derived from an EMBL/GenBank/DDBJ whole genome shotgun (WGS) entry which is preliminary data.</text>
</comment>
<dbReference type="EMBL" id="WVIC01000048">
    <property type="protein sequence ID" value="NCJ08338.1"/>
    <property type="molecule type" value="Genomic_DNA"/>
</dbReference>
<keyword evidence="4" id="KW-1185">Reference proteome</keyword>
<proteinExistence type="predicted"/>
<evidence type="ECO:0000256" key="1">
    <source>
        <dbReference type="SAM" id="MobiDB-lite"/>
    </source>
</evidence>
<feature type="domain" description="Putative restriction endonuclease" evidence="2">
    <location>
        <begin position="24"/>
        <end position="194"/>
    </location>
</feature>
<reference evidence="3" key="1">
    <citation type="submission" date="2019-12" db="EMBL/GenBank/DDBJ databases">
        <title>High-Quality draft genome sequences of three cyanobacteria isolated from the limestone walls of the Old Cathedral of Coimbra.</title>
        <authorList>
            <person name="Tiago I."/>
            <person name="Soares F."/>
            <person name="Portugal A."/>
        </authorList>
    </citation>
    <scope>NUCLEOTIDE SEQUENCE [LARGE SCALE GENOMIC DNA]</scope>
    <source>
        <strain evidence="3">C</strain>
    </source>
</reference>
<name>A0A8K2A1X7_9CYAN</name>
<feature type="region of interest" description="Disordered" evidence="1">
    <location>
        <begin position="1"/>
        <end position="36"/>
    </location>
</feature>
<evidence type="ECO:0000313" key="3">
    <source>
        <dbReference type="EMBL" id="NCJ08338.1"/>
    </source>
</evidence>
<dbReference type="RefSeq" id="WP_161826810.1">
    <property type="nucleotide sequence ID" value="NZ_WVIC01000048.1"/>
</dbReference>
<dbReference type="Pfam" id="PF05685">
    <property type="entry name" value="Uma2"/>
    <property type="match status" value="1"/>
</dbReference>
<dbReference type="CDD" id="cd06260">
    <property type="entry name" value="DUF820-like"/>
    <property type="match status" value="1"/>
</dbReference>
<evidence type="ECO:0000313" key="4">
    <source>
        <dbReference type="Proteomes" id="UP000607397"/>
    </source>
</evidence>
<dbReference type="PANTHER" id="PTHR33352:SF3">
    <property type="entry name" value="SLR1612 PROTEIN"/>
    <property type="match status" value="1"/>
</dbReference>
<accession>A0A8K2A1X7</accession>
<dbReference type="Proteomes" id="UP000607397">
    <property type="component" value="Unassembled WGS sequence"/>
</dbReference>
<dbReference type="PANTHER" id="PTHR33352">
    <property type="entry name" value="SLR1095 PROTEIN"/>
    <property type="match status" value="1"/>
</dbReference>
<protein>
    <recommendedName>
        <fullName evidence="2">Putative restriction endonuclease domain-containing protein</fullName>
    </recommendedName>
</protein>
<feature type="region of interest" description="Disordered" evidence="1">
    <location>
        <begin position="224"/>
        <end position="249"/>
    </location>
</feature>
<feature type="compositionally biased region" description="Acidic residues" evidence="1">
    <location>
        <begin position="27"/>
        <end position="36"/>
    </location>
</feature>
<sequence length="266" mass="31326">MAFSRSIAQSDPPRSPREVQPTMYDLPSEDPEEPGLPDEFHLLQPQLLSLTFQPPTYPADQIFTASDLNLYYDLRRTWYKRPDWFAVVGIPRLYEERHLRLSYVMWQEGVRPIVAVELLSAGTQAEDLGQTSRTPEQPPTKWQVYEQILGIPYYVVFDRYSDRLRAFQLVSDRYQELNLSEPRIWMPTLNLGLGLWEGEYQGIHRPWLRWYDAKQNWVSTEVEAERQKAEQAEHRAEQERQRAEQEHQRAERLAARLKALGIDPDA</sequence>
<dbReference type="AlphaFoldDB" id="A0A8K2A1X7"/>
<dbReference type="InterPro" id="IPR008538">
    <property type="entry name" value="Uma2"/>
</dbReference>
<evidence type="ECO:0000259" key="2">
    <source>
        <dbReference type="Pfam" id="PF05685"/>
    </source>
</evidence>
<gene>
    <name evidence="3" type="ORF">GS597_17860</name>
</gene>